<gene>
    <name evidence="1" type="ORF">KME28_01550</name>
</gene>
<evidence type="ECO:0000313" key="2">
    <source>
        <dbReference type="Proteomes" id="UP000813215"/>
    </source>
</evidence>
<evidence type="ECO:0000313" key="1">
    <source>
        <dbReference type="EMBL" id="MBW4430468.1"/>
    </source>
</evidence>
<accession>A0A9E3LRF3</accession>
<proteinExistence type="predicted"/>
<reference evidence="1" key="1">
    <citation type="submission" date="2021-05" db="EMBL/GenBank/DDBJ databases">
        <authorList>
            <person name="Pietrasiak N."/>
            <person name="Ward R."/>
            <person name="Stajich J.E."/>
            <person name="Kurbessoian T."/>
        </authorList>
    </citation>
    <scope>NUCLEOTIDE SEQUENCE</scope>
    <source>
        <strain evidence="1">HA4357-MV3</strain>
    </source>
</reference>
<name>A0A9E3LRF3_9NOST</name>
<organism evidence="1 2">
    <name type="scientific">Pelatocladus maniniholoensis HA4357-MV3</name>
    <dbReference type="NCBI Taxonomy" id="1117104"/>
    <lineage>
        <taxon>Bacteria</taxon>
        <taxon>Bacillati</taxon>
        <taxon>Cyanobacteriota</taxon>
        <taxon>Cyanophyceae</taxon>
        <taxon>Nostocales</taxon>
        <taxon>Nostocaceae</taxon>
        <taxon>Pelatocladus</taxon>
    </lineage>
</organism>
<dbReference type="Proteomes" id="UP000813215">
    <property type="component" value="Unassembled WGS sequence"/>
</dbReference>
<protein>
    <submittedName>
        <fullName evidence="1">Uncharacterized protein</fullName>
    </submittedName>
</protein>
<comment type="caution">
    <text evidence="1">The sequence shown here is derived from an EMBL/GenBank/DDBJ whole genome shotgun (WGS) entry which is preliminary data.</text>
</comment>
<dbReference type="EMBL" id="JAHHHW010000014">
    <property type="protein sequence ID" value="MBW4430468.1"/>
    <property type="molecule type" value="Genomic_DNA"/>
</dbReference>
<dbReference type="AlphaFoldDB" id="A0A9E3LRF3"/>
<reference evidence="1" key="2">
    <citation type="journal article" date="2022" name="Microbiol. Resour. Announc.">
        <title>Metagenome Sequencing to Explore Phylogenomics of Terrestrial Cyanobacteria.</title>
        <authorList>
            <person name="Ward R.D."/>
            <person name="Stajich J.E."/>
            <person name="Johansen J.R."/>
            <person name="Huntemann M."/>
            <person name="Clum A."/>
            <person name="Foster B."/>
            <person name="Foster B."/>
            <person name="Roux S."/>
            <person name="Palaniappan K."/>
            <person name="Varghese N."/>
            <person name="Mukherjee S."/>
            <person name="Reddy T.B.K."/>
            <person name="Daum C."/>
            <person name="Copeland A."/>
            <person name="Chen I.A."/>
            <person name="Ivanova N.N."/>
            <person name="Kyrpides N.C."/>
            <person name="Shapiro N."/>
            <person name="Eloe-Fadrosh E.A."/>
            <person name="Pietrasiak N."/>
        </authorList>
    </citation>
    <scope>NUCLEOTIDE SEQUENCE</scope>
    <source>
        <strain evidence="1">HA4357-MV3</strain>
    </source>
</reference>
<sequence>MVAQVNSPAVVLEVADDPRLSRKVKEFLKVLNSGGVGLETLTALEARQVLVDAQASVEVDLSGIEEFEKTIIADGYTIALNIVRPEGVQCISRCCTQCFCSVDCSNRDGGRDRTNRLGVI</sequence>